<dbReference type="PANTHER" id="PTHR43313:SF48">
    <property type="match status" value="1"/>
</dbReference>
<gene>
    <name evidence="5" type="ORF">AB205_0210070</name>
</gene>
<evidence type="ECO:0000256" key="3">
    <source>
        <dbReference type="RuleBase" id="RU000363"/>
    </source>
</evidence>
<dbReference type="Proteomes" id="UP000228934">
    <property type="component" value="Unassembled WGS sequence"/>
</dbReference>
<evidence type="ECO:0000313" key="6">
    <source>
        <dbReference type="Proteomes" id="UP000228934"/>
    </source>
</evidence>
<proteinExistence type="inferred from homology"/>
<evidence type="ECO:0000256" key="4">
    <source>
        <dbReference type="SAM" id="SignalP"/>
    </source>
</evidence>
<dbReference type="InterPro" id="IPR036291">
    <property type="entry name" value="NAD(P)-bd_dom_sf"/>
</dbReference>
<dbReference type="Pfam" id="PF00106">
    <property type="entry name" value="adh_short"/>
    <property type="match status" value="1"/>
</dbReference>
<dbReference type="InterPro" id="IPR002347">
    <property type="entry name" value="SDR_fam"/>
</dbReference>
<dbReference type="PRINTS" id="PR00080">
    <property type="entry name" value="SDRFAMILY"/>
</dbReference>
<reference evidence="6" key="1">
    <citation type="journal article" date="2017" name="Nat. Commun.">
        <title>The North American bullfrog draft genome provides insight into hormonal regulation of long noncoding RNA.</title>
        <authorList>
            <person name="Hammond S.A."/>
            <person name="Warren R.L."/>
            <person name="Vandervalk B.P."/>
            <person name="Kucuk E."/>
            <person name="Khan H."/>
            <person name="Gibb E.A."/>
            <person name="Pandoh P."/>
            <person name="Kirk H."/>
            <person name="Zhao Y."/>
            <person name="Jones M."/>
            <person name="Mungall A.J."/>
            <person name="Coope R."/>
            <person name="Pleasance S."/>
            <person name="Moore R.A."/>
            <person name="Holt R.A."/>
            <person name="Round J.M."/>
            <person name="Ohora S."/>
            <person name="Walle B.V."/>
            <person name="Veldhoen N."/>
            <person name="Helbing C.C."/>
            <person name="Birol I."/>
        </authorList>
    </citation>
    <scope>NUCLEOTIDE SEQUENCE [LARGE SCALE GENOMIC DNA]</scope>
</reference>
<feature type="chain" id="PRO_5013594118" description="Retinol dehydrogenase 16" evidence="4">
    <location>
        <begin position="22"/>
        <end position="206"/>
    </location>
</feature>
<keyword evidence="2" id="KW-0560">Oxidoreductase</keyword>
<comment type="similarity">
    <text evidence="1 3">Belongs to the short-chain dehydrogenases/reductases (SDR) family.</text>
</comment>
<organism evidence="5 6">
    <name type="scientific">Aquarana catesbeiana</name>
    <name type="common">American bullfrog</name>
    <name type="synonym">Rana catesbeiana</name>
    <dbReference type="NCBI Taxonomy" id="8400"/>
    <lineage>
        <taxon>Eukaryota</taxon>
        <taxon>Metazoa</taxon>
        <taxon>Chordata</taxon>
        <taxon>Craniata</taxon>
        <taxon>Vertebrata</taxon>
        <taxon>Euteleostomi</taxon>
        <taxon>Amphibia</taxon>
        <taxon>Batrachia</taxon>
        <taxon>Anura</taxon>
        <taxon>Neobatrachia</taxon>
        <taxon>Ranoidea</taxon>
        <taxon>Ranidae</taxon>
        <taxon>Aquarana</taxon>
    </lineage>
</organism>
<keyword evidence="4" id="KW-0732">Signal</keyword>
<evidence type="ECO:0000256" key="2">
    <source>
        <dbReference type="ARBA" id="ARBA00023002"/>
    </source>
</evidence>
<dbReference type="PRINTS" id="PR00081">
    <property type="entry name" value="GDHRDH"/>
</dbReference>
<dbReference type="Gene3D" id="3.40.50.720">
    <property type="entry name" value="NAD(P)-binding Rossmann-like Domain"/>
    <property type="match status" value="1"/>
</dbReference>
<evidence type="ECO:0000256" key="1">
    <source>
        <dbReference type="ARBA" id="ARBA00006484"/>
    </source>
</evidence>
<name>A0A2G9R9P0_AQUCT</name>
<protein>
    <recommendedName>
        <fullName evidence="7">Retinol dehydrogenase 16</fullName>
    </recommendedName>
</protein>
<dbReference type="AlphaFoldDB" id="A0A2G9R9P0"/>
<accession>A0A2G9R9P0</accession>
<dbReference type="EMBL" id="KV959161">
    <property type="protein sequence ID" value="PIO24549.1"/>
    <property type="molecule type" value="Genomic_DNA"/>
</dbReference>
<dbReference type="GO" id="GO:0008202">
    <property type="term" value="P:steroid metabolic process"/>
    <property type="evidence" value="ECO:0007669"/>
    <property type="project" value="TreeGrafter"/>
</dbReference>
<dbReference type="SUPFAM" id="SSF51735">
    <property type="entry name" value="NAD(P)-binding Rossmann-fold domains"/>
    <property type="match status" value="1"/>
</dbReference>
<dbReference type="PROSITE" id="PS00061">
    <property type="entry name" value="ADH_SHORT"/>
    <property type="match status" value="1"/>
</dbReference>
<feature type="signal peptide" evidence="4">
    <location>
        <begin position="1"/>
        <end position="21"/>
    </location>
</feature>
<evidence type="ECO:0008006" key="7">
    <source>
        <dbReference type="Google" id="ProtNLM"/>
    </source>
</evidence>
<dbReference type="GO" id="GO:0016491">
    <property type="term" value="F:oxidoreductase activity"/>
    <property type="evidence" value="ECO:0007669"/>
    <property type="project" value="UniProtKB-KW"/>
</dbReference>
<keyword evidence="6" id="KW-1185">Reference proteome</keyword>
<sequence length="206" mass="22450">MWLPLLVVLGLIFLYRWHRQSQILEDLSDKYVFITGCDTGFGNLLAKQLDSQGINVLAACLTEKGAQNLEKEASSRLQTVILDVTDSQSVNSAAKWASTIIKEKGLWGLVNNAGIGIPGGPNEWLSKDDFLKVINVNLLGAVDVTLHFLPLIRKARGRIVNVSSVAGRISICGGGYCISKYGIECFSDSLRRTSAESLRSSRPAIL</sequence>
<evidence type="ECO:0000313" key="5">
    <source>
        <dbReference type="EMBL" id="PIO24549.1"/>
    </source>
</evidence>
<dbReference type="InterPro" id="IPR020904">
    <property type="entry name" value="Sc_DH/Rdtase_CS"/>
</dbReference>
<dbReference type="OrthoDB" id="5296at2759"/>
<dbReference type="PANTHER" id="PTHR43313">
    <property type="entry name" value="SHORT-CHAIN DEHYDROGENASE/REDUCTASE FAMILY 9C"/>
    <property type="match status" value="1"/>
</dbReference>